<keyword evidence="3" id="KW-1185">Reference proteome</keyword>
<dbReference type="STRING" id="1219032.GCA_001515545_00373"/>
<evidence type="ECO:0008006" key="4">
    <source>
        <dbReference type="Google" id="ProtNLM"/>
    </source>
</evidence>
<dbReference type="GO" id="GO:0044659">
    <property type="term" value="P:viral release from host cell by cytolysis"/>
    <property type="evidence" value="ECO:0007669"/>
    <property type="project" value="InterPro"/>
</dbReference>
<comment type="caution">
    <text evidence="2">The sequence shown here is derived from an EMBL/GenBank/DDBJ whole genome shotgun (WGS) entry which is preliminary data.</text>
</comment>
<dbReference type="RefSeq" id="WP_066532893.1">
    <property type="nucleotide sequence ID" value="NZ_PDEA01000001.1"/>
</dbReference>
<dbReference type="InterPro" id="IPR004929">
    <property type="entry name" value="I-spanin"/>
</dbReference>
<feature type="chain" id="PRO_5012292405" description="Lysis protein" evidence="1">
    <location>
        <begin position="20"/>
        <end position="173"/>
    </location>
</feature>
<feature type="signal peptide" evidence="1">
    <location>
        <begin position="1"/>
        <end position="19"/>
    </location>
</feature>
<evidence type="ECO:0000313" key="2">
    <source>
        <dbReference type="EMBL" id="PEH89744.1"/>
    </source>
</evidence>
<reference evidence="3" key="1">
    <citation type="submission" date="2017-09" db="EMBL/GenBank/DDBJ databases">
        <title>FDA dAtabase for Regulatory Grade micrObial Sequences (FDA-ARGOS): Supporting development and validation of Infectious Disease Dx tests.</title>
        <authorList>
            <person name="Minogue T."/>
            <person name="Wolcott M."/>
            <person name="Wasieloski L."/>
            <person name="Aguilar W."/>
            <person name="Moore D."/>
            <person name="Tallon L."/>
            <person name="Sadzewicz L."/>
            <person name="Ott S."/>
            <person name="Zhao X."/>
            <person name="Nagaraj S."/>
            <person name="Vavikolanu K."/>
            <person name="Aluvathingal J."/>
            <person name="Nadendla S."/>
            <person name="Sichtig H."/>
        </authorList>
    </citation>
    <scope>NUCLEOTIDE SEQUENCE [LARGE SCALE GENOMIC DNA]</scope>
    <source>
        <strain evidence="3">FDAARGOS_394</strain>
    </source>
</reference>
<gene>
    <name evidence="2" type="ORF">CRM82_15075</name>
</gene>
<dbReference type="Proteomes" id="UP000220246">
    <property type="component" value="Unassembled WGS sequence"/>
</dbReference>
<keyword evidence="1" id="KW-0732">Signal</keyword>
<dbReference type="EMBL" id="PDEA01000001">
    <property type="protein sequence ID" value="PEH89744.1"/>
    <property type="molecule type" value="Genomic_DNA"/>
</dbReference>
<dbReference type="AlphaFoldDB" id="A0A2A7UWW7"/>
<evidence type="ECO:0000313" key="3">
    <source>
        <dbReference type="Proteomes" id="UP000220246"/>
    </source>
</evidence>
<protein>
    <recommendedName>
        <fullName evidence="4">Lysis protein</fullName>
    </recommendedName>
</protein>
<name>A0A2A7UWW7_COMTR</name>
<sequence>MTGRGKSILAALALASAFAAGWAAQGWRADAALAQLRQDHAGVLADIATKTRAAADAVRAYEQQVGRALAAADKKSTEELSNAKTETQRLRDCVRAGTCGVRIVTRYVDQPGGPGSTDAAAGGVGNDAIALDAGISERVFDLRDAIAEDAAKIDYLQQYAKQCQRVSAVKLDL</sequence>
<dbReference type="GeneID" id="80801944"/>
<dbReference type="Pfam" id="PF03245">
    <property type="entry name" value="Phage_lysis"/>
    <property type="match status" value="1"/>
</dbReference>
<accession>A0A2A7UWW7</accession>
<evidence type="ECO:0000256" key="1">
    <source>
        <dbReference type="SAM" id="SignalP"/>
    </source>
</evidence>
<organism evidence="2 3">
    <name type="scientific">Comamonas terrigena</name>
    <dbReference type="NCBI Taxonomy" id="32013"/>
    <lineage>
        <taxon>Bacteria</taxon>
        <taxon>Pseudomonadati</taxon>
        <taxon>Pseudomonadota</taxon>
        <taxon>Betaproteobacteria</taxon>
        <taxon>Burkholderiales</taxon>
        <taxon>Comamonadaceae</taxon>
        <taxon>Comamonas</taxon>
    </lineage>
</organism>
<proteinExistence type="predicted"/>